<dbReference type="InterPro" id="IPR013325">
    <property type="entry name" value="RNA_pol_sigma_r2"/>
</dbReference>
<comment type="caution">
    <text evidence="7">The sequence shown here is derived from an EMBL/GenBank/DDBJ whole genome shotgun (WGS) entry which is preliminary data.</text>
</comment>
<dbReference type="GO" id="GO:0003677">
    <property type="term" value="F:DNA binding"/>
    <property type="evidence" value="ECO:0007669"/>
    <property type="project" value="InterPro"/>
</dbReference>
<evidence type="ECO:0000256" key="2">
    <source>
        <dbReference type="ARBA" id="ARBA00023015"/>
    </source>
</evidence>
<evidence type="ECO:0000256" key="3">
    <source>
        <dbReference type="ARBA" id="ARBA00023082"/>
    </source>
</evidence>
<evidence type="ECO:0000256" key="1">
    <source>
        <dbReference type="ARBA" id="ARBA00010641"/>
    </source>
</evidence>
<evidence type="ECO:0000313" key="8">
    <source>
        <dbReference type="Proteomes" id="UP001403385"/>
    </source>
</evidence>
<comment type="similarity">
    <text evidence="1">Belongs to the sigma-70 factor family. ECF subfamily.</text>
</comment>
<dbReference type="Proteomes" id="UP001403385">
    <property type="component" value="Unassembled WGS sequence"/>
</dbReference>
<dbReference type="SUPFAM" id="SSF88946">
    <property type="entry name" value="Sigma2 domain of RNA polymerase sigma factors"/>
    <property type="match status" value="1"/>
</dbReference>
<dbReference type="GO" id="GO:0016987">
    <property type="term" value="F:sigma factor activity"/>
    <property type="evidence" value="ECO:0007669"/>
    <property type="project" value="UniProtKB-KW"/>
</dbReference>
<keyword evidence="8" id="KW-1185">Reference proteome</keyword>
<dbReference type="NCBIfam" id="TIGR02985">
    <property type="entry name" value="Sig70_bacteroi1"/>
    <property type="match status" value="1"/>
</dbReference>
<dbReference type="CDD" id="cd06171">
    <property type="entry name" value="Sigma70_r4"/>
    <property type="match status" value="1"/>
</dbReference>
<sequence length="181" mass="21180">MGSKHFVPTKSHVASVEELFDSYYQVYYQPLKGFATKFLRDENLAEDVLQEVFMKFWKNLPHLDTSQSLKDYLYRAVKNQVLNTLQTKSLQIIRHAEKLQEESCSGTCTEDKVYFSELNELVTKRMEALPEKKKEVFQLRLFEDLSNQQIAQQKNTSIHTVKTQFFQALKAVRASLKGYLQ</sequence>
<dbReference type="InterPro" id="IPR014327">
    <property type="entry name" value="RNA_pol_sigma70_bacteroid"/>
</dbReference>
<evidence type="ECO:0000256" key="4">
    <source>
        <dbReference type="ARBA" id="ARBA00023163"/>
    </source>
</evidence>
<dbReference type="PANTHER" id="PTHR43133:SF46">
    <property type="entry name" value="RNA POLYMERASE SIGMA-70 FACTOR ECF SUBFAMILY"/>
    <property type="match status" value="1"/>
</dbReference>
<evidence type="ECO:0000259" key="5">
    <source>
        <dbReference type="Pfam" id="PF04542"/>
    </source>
</evidence>
<dbReference type="InterPro" id="IPR039425">
    <property type="entry name" value="RNA_pol_sigma-70-like"/>
</dbReference>
<dbReference type="NCBIfam" id="TIGR02937">
    <property type="entry name" value="sigma70-ECF"/>
    <property type="match status" value="1"/>
</dbReference>
<dbReference type="RefSeq" id="WP_346823471.1">
    <property type="nucleotide sequence ID" value="NZ_JBDKWZ010000016.1"/>
</dbReference>
<accession>A0AAW9SCK6</accession>
<name>A0AAW9SCK6_9BACT</name>
<evidence type="ECO:0000313" key="7">
    <source>
        <dbReference type="EMBL" id="MEN7550689.1"/>
    </source>
</evidence>
<dbReference type="SUPFAM" id="SSF88659">
    <property type="entry name" value="Sigma3 and sigma4 domains of RNA polymerase sigma factors"/>
    <property type="match status" value="1"/>
</dbReference>
<dbReference type="Gene3D" id="1.10.10.10">
    <property type="entry name" value="Winged helix-like DNA-binding domain superfamily/Winged helix DNA-binding domain"/>
    <property type="match status" value="1"/>
</dbReference>
<protein>
    <submittedName>
        <fullName evidence="7">RNA polymerase sigma-70 factor</fullName>
    </submittedName>
</protein>
<dbReference type="InterPro" id="IPR013324">
    <property type="entry name" value="RNA_pol_sigma_r3/r4-like"/>
</dbReference>
<keyword evidence="2" id="KW-0805">Transcription regulation</keyword>
<dbReference type="AlphaFoldDB" id="A0AAW9SCK6"/>
<evidence type="ECO:0000259" key="6">
    <source>
        <dbReference type="Pfam" id="PF08281"/>
    </source>
</evidence>
<keyword evidence="4" id="KW-0804">Transcription</keyword>
<feature type="domain" description="RNA polymerase sigma-70 region 2" evidence="5">
    <location>
        <begin position="24"/>
        <end position="88"/>
    </location>
</feature>
<dbReference type="EMBL" id="JBDKWZ010000016">
    <property type="protein sequence ID" value="MEN7550689.1"/>
    <property type="molecule type" value="Genomic_DNA"/>
</dbReference>
<organism evidence="7 8">
    <name type="scientific">Rapidithrix thailandica</name>
    <dbReference type="NCBI Taxonomy" id="413964"/>
    <lineage>
        <taxon>Bacteria</taxon>
        <taxon>Pseudomonadati</taxon>
        <taxon>Bacteroidota</taxon>
        <taxon>Cytophagia</taxon>
        <taxon>Cytophagales</taxon>
        <taxon>Flammeovirgaceae</taxon>
        <taxon>Rapidithrix</taxon>
    </lineage>
</organism>
<dbReference type="InterPro" id="IPR013249">
    <property type="entry name" value="RNA_pol_sigma70_r4_t2"/>
</dbReference>
<dbReference type="GO" id="GO:0006352">
    <property type="term" value="P:DNA-templated transcription initiation"/>
    <property type="evidence" value="ECO:0007669"/>
    <property type="project" value="InterPro"/>
</dbReference>
<dbReference type="Pfam" id="PF08281">
    <property type="entry name" value="Sigma70_r4_2"/>
    <property type="match status" value="1"/>
</dbReference>
<dbReference type="PANTHER" id="PTHR43133">
    <property type="entry name" value="RNA POLYMERASE ECF-TYPE SIGMA FACTO"/>
    <property type="match status" value="1"/>
</dbReference>
<keyword evidence="3" id="KW-0731">Sigma factor</keyword>
<dbReference type="InterPro" id="IPR007627">
    <property type="entry name" value="RNA_pol_sigma70_r2"/>
</dbReference>
<dbReference type="Gene3D" id="1.10.1740.10">
    <property type="match status" value="1"/>
</dbReference>
<dbReference type="InterPro" id="IPR014284">
    <property type="entry name" value="RNA_pol_sigma-70_dom"/>
</dbReference>
<reference evidence="7 8" key="1">
    <citation type="submission" date="2024-04" db="EMBL/GenBank/DDBJ databases">
        <title>Novel genus in family Flammeovirgaceae.</title>
        <authorList>
            <person name="Nguyen T.H."/>
            <person name="Vuong T.Q."/>
            <person name="Le H."/>
            <person name="Kim S.-G."/>
        </authorList>
    </citation>
    <scope>NUCLEOTIDE SEQUENCE [LARGE SCALE GENOMIC DNA]</scope>
    <source>
        <strain evidence="7 8">JCM 23209</strain>
    </source>
</reference>
<feature type="domain" description="RNA polymerase sigma factor 70 region 4 type 2" evidence="6">
    <location>
        <begin position="121"/>
        <end position="171"/>
    </location>
</feature>
<gene>
    <name evidence="7" type="ORF">AAG747_22405</name>
</gene>
<dbReference type="Pfam" id="PF04542">
    <property type="entry name" value="Sigma70_r2"/>
    <property type="match status" value="1"/>
</dbReference>
<proteinExistence type="inferred from homology"/>
<dbReference type="InterPro" id="IPR036388">
    <property type="entry name" value="WH-like_DNA-bd_sf"/>
</dbReference>